<feature type="region of interest" description="Disordered" evidence="1">
    <location>
        <begin position="1"/>
        <end position="65"/>
    </location>
</feature>
<evidence type="ECO:0000313" key="3">
    <source>
        <dbReference type="EMBL" id="MBE7699774.1"/>
    </source>
</evidence>
<evidence type="ECO:0000313" key="4">
    <source>
        <dbReference type="Proteomes" id="UP000822993"/>
    </source>
</evidence>
<feature type="transmembrane region" description="Helical" evidence="2">
    <location>
        <begin position="93"/>
        <end position="109"/>
    </location>
</feature>
<protein>
    <submittedName>
        <fullName evidence="3">ABC transporter permease subunit</fullName>
    </submittedName>
</protein>
<keyword evidence="2" id="KW-1133">Transmembrane helix</keyword>
<feature type="transmembrane region" description="Helical" evidence="2">
    <location>
        <begin position="250"/>
        <end position="270"/>
    </location>
</feature>
<dbReference type="AlphaFoldDB" id="A0A9D5YZ79"/>
<reference evidence="3 4" key="1">
    <citation type="submission" date="2020-08" db="EMBL/GenBank/DDBJ databases">
        <title>A Genomic Blueprint of the Chicken Gut Microbiome.</title>
        <authorList>
            <person name="Gilroy R."/>
            <person name="Ravi A."/>
            <person name="Getino M."/>
            <person name="Pursley I."/>
            <person name="Horton D.L."/>
            <person name="Alikhan N.-F."/>
            <person name="Baker D."/>
            <person name="Gharbi K."/>
            <person name="Hall N."/>
            <person name="Watson M."/>
            <person name="Adriaenssens E.M."/>
            <person name="Foster-Nyarko E."/>
            <person name="Jarju S."/>
            <person name="Secka A."/>
            <person name="Antonio M."/>
            <person name="Oren A."/>
            <person name="Chaudhuri R."/>
            <person name="La Ragione R.M."/>
            <person name="Hildebrand F."/>
            <person name="Pallen M.J."/>
        </authorList>
    </citation>
    <scope>NUCLEOTIDE SEQUENCE [LARGE SCALE GENOMIC DNA]</scope>
    <source>
        <strain evidence="3 4">Sa1BUA8</strain>
    </source>
</reference>
<dbReference type="Proteomes" id="UP000822993">
    <property type="component" value="Unassembled WGS sequence"/>
</dbReference>
<feature type="transmembrane region" description="Helical" evidence="2">
    <location>
        <begin position="308"/>
        <end position="329"/>
    </location>
</feature>
<feature type="compositionally biased region" description="Pro residues" evidence="1">
    <location>
        <begin position="45"/>
        <end position="54"/>
    </location>
</feature>
<comment type="caution">
    <text evidence="3">The sequence shown here is derived from an EMBL/GenBank/DDBJ whole genome shotgun (WGS) entry which is preliminary data.</text>
</comment>
<evidence type="ECO:0000256" key="2">
    <source>
        <dbReference type="SAM" id="Phobius"/>
    </source>
</evidence>
<feature type="compositionally biased region" description="Low complexity" evidence="1">
    <location>
        <begin position="1"/>
        <end position="44"/>
    </location>
</feature>
<dbReference type="EMBL" id="JACSPN010000005">
    <property type="protein sequence ID" value="MBE7699774.1"/>
    <property type="molecule type" value="Genomic_DNA"/>
</dbReference>
<sequence length="334" mass="32747">MTTPATSASATSASATSAPAGPTTLGPAGSATSAPAGPTTLAPAAPGPAAPAPGGPAAGPASTPSRLVPVRPATFGRLVAAEWTKLRSLRSSWWVLGVGLLFLPALAASRMTSIAQVPEAVGSPGLVGAVYVTSGVVLSQLAFCTLGVLAVTGEYGTGQIRSTLAAAPARVPALGAKLVVTVGAVAAASLAGVALAWAAGAAWFDATGMSVDLARAEDARIVLGVPLYLAAVTALAFGIGTIVRSSAGGITIVLGLLLVVENGLAAIPWGPVQTFVTYLPSSAGSRLLQSEAVGSVITTSSSTALSPWGGYGVLLVWVVVVLAVAGVLLRRRDA</sequence>
<proteinExistence type="predicted"/>
<feature type="transmembrane region" description="Helical" evidence="2">
    <location>
        <begin position="129"/>
        <end position="153"/>
    </location>
</feature>
<keyword evidence="2" id="KW-0812">Transmembrane</keyword>
<accession>A0A9D5YZ79</accession>
<dbReference type="RefSeq" id="WP_193719076.1">
    <property type="nucleotide sequence ID" value="NZ_JACSPN010000005.1"/>
</dbReference>
<name>A0A9D5YZ79_9CELL</name>
<organism evidence="3 4">
    <name type="scientific">Oerskovia douganii</name>
    <dbReference type="NCBI Taxonomy" id="2762210"/>
    <lineage>
        <taxon>Bacteria</taxon>
        <taxon>Bacillati</taxon>
        <taxon>Actinomycetota</taxon>
        <taxon>Actinomycetes</taxon>
        <taxon>Micrococcales</taxon>
        <taxon>Cellulomonadaceae</taxon>
        <taxon>Oerskovia</taxon>
    </lineage>
</organism>
<evidence type="ECO:0000256" key="1">
    <source>
        <dbReference type="SAM" id="MobiDB-lite"/>
    </source>
</evidence>
<gene>
    <name evidence="3" type="ORF">H9623_05545</name>
</gene>
<feature type="transmembrane region" description="Helical" evidence="2">
    <location>
        <begin position="219"/>
        <end position="243"/>
    </location>
</feature>
<keyword evidence="2" id="KW-0472">Membrane</keyword>
<feature type="transmembrane region" description="Helical" evidence="2">
    <location>
        <begin position="174"/>
        <end position="199"/>
    </location>
</feature>
<keyword evidence="4" id="KW-1185">Reference proteome</keyword>